<evidence type="ECO:0000313" key="2">
    <source>
        <dbReference type="EMBL" id="KAK7059464.1"/>
    </source>
</evidence>
<accession>A0AAW0E225</accession>
<evidence type="ECO:0000256" key="1">
    <source>
        <dbReference type="SAM" id="MobiDB-lite"/>
    </source>
</evidence>
<protein>
    <submittedName>
        <fullName evidence="2">Uncharacterized protein</fullName>
    </submittedName>
</protein>
<organism evidence="2 3">
    <name type="scientific">Favolaschia claudopus</name>
    <dbReference type="NCBI Taxonomy" id="2862362"/>
    <lineage>
        <taxon>Eukaryota</taxon>
        <taxon>Fungi</taxon>
        <taxon>Dikarya</taxon>
        <taxon>Basidiomycota</taxon>
        <taxon>Agaricomycotina</taxon>
        <taxon>Agaricomycetes</taxon>
        <taxon>Agaricomycetidae</taxon>
        <taxon>Agaricales</taxon>
        <taxon>Marasmiineae</taxon>
        <taxon>Mycenaceae</taxon>
        <taxon>Favolaschia</taxon>
    </lineage>
</organism>
<sequence length="564" mass="63738">MAAPGRFKFFGSTGWLHPGQCQNDIYLTLGARPELPAAGHQRLIFQSLTPLVVIAYLEQYVPAVGWAVLPMLPNILFFDPVLNPGGVPVPTSPIPLPMIVNANIFGVIPPIPPPANIQGYMLIWTHPFRFTAPLLCYIKHSKRRQGQQYAIPMNPSPAPKIFQEIRENLQINQCRRGRMYRRVRSKGAIAPYFHPGWSITPPNITSSLPLRVNGFEPYRASIGEAAAVSIFPRNLVRECDLTRRHASRPITRARRVAQAHRKLSAHFVKVYSSDIFPAQVLPCQPNHGEECLANSVSTCDALQTRALLRERRIELLLMHLHMPNVGPRQLRLNPSSSSEKKKKCITKKKKKPIKQDKRNASRRKRRQKKRIADLESKVKEAQEELKAAVAQSEAKVHKILKTKREDERGWSARVAEAERLLKDAEYCRVWTNGELKAKTDALSQLRAVLKHTRRQARRHAEGLERVKNRSHSAQHVVLVSSGCKEGKIGDLIHIGRIVGVDLDRAMSRRTVRRAVLEGLVASQVQLEVELKYAEATVPHTARLNTNPTTSTCEFQRRTQTDLFA</sequence>
<feature type="compositionally biased region" description="Basic residues" evidence="1">
    <location>
        <begin position="340"/>
        <end position="352"/>
    </location>
</feature>
<dbReference type="Proteomes" id="UP001362999">
    <property type="component" value="Unassembled WGS sequence"/>
</dbReference>
<comment type="caution">
    <text evidence="2">The sequence shown here is derived from an EMBL/GenBank/DDBJ whole genome shotgun (WGS) entry which is preliminary data.</text>
</comment>
<feature type="region of interest" description="Disordered" evidence="1">
    <location>
        <begin position="326"/>
        <end position="375"/>
    </location>
</feature>
<name>A0AAW0E225_9AGAR</name>
<proteinExistence type="predicted"/>
<keyword evidence="3" id="KW-1185">Reference proteome</keyword>
<gene>
    <name evidence="2" type="ORF">R3P38DRAFT_2758894</name>
</gene>
<reference evidence="2 3" key="1">
    <citation type="journal article" date="2024" name="J Genomics">
        <title>Draft genome sequencing and assembly of Favolaschia claudopus CIRM-BRFM 2984 isolated from oak limbs.</title>
        <authorList>
            <person name="Navarro D."/>
            <person name="Drula E."/>
            <person name="Chaduli D."/>
            <person name="Cazenave R."/>
            <person name="Ahrendt S."/>
            <person name="Wang J."/>
            <person name="Lipzen A."/>
            <person name="Daum C."/>
            <person name="Barry K."/>
            <person name="Grigoriev I.V."/>
            <person name="Favel A."/>
            <person name="Rosso M.N."/>
            <person name="Martin F."/>
        </authorList>
    </citation>
    <scope>NUCLEOTIDE SEQUENCE [LARGE SCALE GENOMIC DNA]</scope>
    <source>
        <strain evidence="2 3">CIRM-BRFM 2984</strain>
    </source>
</reference>
<dbReference type="AlphaFoldDB" id="A0AAW0E225"/>
<feature type="compositionally biased region" description="Basic residues" evidence="1">
    <location>
        <begin position="360"/>
        <end position="369"/>
    </location>
</feature>
<evidence type="ECO:0000313" key="3">
    <source>
        <dbReference type="Proteomes" id="UP001362999"/>
    </source>
</evidence>
<dbReference type="EMBL" id="JAWWNJ010000003">
    <property type="protein sequence ID" value="KAK7059464.1"/>
    <property type="molecule type" value="Genomic_DNA"/>
</dbReference>